<comment type="subcellular location">
    <subcellularLocation>
        <location evidence="1">Vacuole membrane</location>
        <topology evidence="1">Multi-pass membrane protein</topology>
    </subcellularLocation>
</comment>
<feature type="transmembrane region" description="Helical" evidence="11">
    <location>
        <begin position="918"/>
        <end position="940"/>
    </location>
</feature>
<dbReference type="PANTHER" id="PTHR24223">
    <property type="entry name" value="ATP-BINDING CASSETTE SUB-FAMILY C"/>
    <property type="match status" value="1"/>
</dbReference>
<dbReference type="EMBL" id="FNXT01000895">
    <property type="protein sequence ID" value="SZX68977.1"/>
    <property type="molecule type" value="Genomic_DNA"/>
</dbReference>
<organism evidence="15 16">
    <name type="scientific">Tetradesmus obliquus</name>
    <name type="common">Green alga</name>
    <name type="synonym">Acutodesmus obliquus</name>
    <dbReference type="NCBI Taxonomy" id="3088"/>
    <lineage>
        <taxon>Eukaryota</taxon>
        <taxon>Viridiplantae</taxon>
        <taxon>Chlorophyta</taxon>
        <taxon>core chlorophytes</taxon>
        <taxon>Chlorophyceae</taxon>
        <taxon>CS clade</taxon>
        <taxon>Sphaeropleales</taxon>
        <taxon>Scenedesmaceae</taxon>
        <taxon>Tetradesmus</taxon>
    </lineage>
</organism>
<evidence type="ECO:0000256" key="1">
    <source>
        <dbReference type="ARBA" id="ARBA00004128"/>
    </source>
</evidence>
<feature type="transmembrane region" description="Helical" evidence="11">
    <location>
        <begin position="733"/>
        <end position="751"/>
    </location>
</feature>
<keyword evidence="8 11" id="KW-1133">Transmembrane helix</keyword>
<dbReference type="InterPro" id="IPR017871">
    <property type="entry name" value="ABC_transporter-like_CS"/>
</dbReference>
<proteinExistence type="inferred from homology"/>
<feature type="region of interest" description="Disordered" evidence="10">
    <location>
        <begin position="623"/>
        <end position="645"/>
    </location>
</feature>
<reference evidence="15 16" key="1">
    <citation type="submission" date="2016-10" db="EMBL/GenBank/DDBJ databases">
        <authorList>
            <person name="Cai Z."/>
        </authorList>
    </citation>
    <scope>NUCLEOTIDE SEQUENCE [LARGE SCALE GENOMIC DNA]</scope>
</reference>
<dbReference type="InterPro" id="IPR003593">
    <property type="entry name" value="AAA+_ATPase"/>
</dbReference>
<keyword evidence="5" id="KW-0677">Repeat</keyword>
<evidence type="ECO:0000256" key="6">
    <source>
        <dbReference type="ARBA" id="ARBA00022741"/>
    </source>
</evidence>
<dbReference type="PROSITE" id="PS00211">
    <property type="entry name" value="ABC_TRANSPORTER_1"/>
    <property type="match status" value="1"/>
</dbReference>
<evidence type="ECO:0000313" key="14">
    <source>
        <dbReference type="EMBL" id="SZX68977.1"/>
    </source>
</evidence>
<dbReference type="GO" id="GO:0016887">
    <property type="term" value="F:ATP hydrolysis activity"/>
    <property type="evidence" value="ECO:0007669"/>
    <property type="project" value="InterPro"/>
</dbReference>
<sequence length="1293" mass="142333">MGNSRCPDAATSGFYNKLSFGWMNNVVKKARQGDVDVHELPLPTPQTADVAYEEFQVRWDAAVKEGRPNLRKVLWSTFGKDLMIAGLFKLVWSVCVIGGVFFFIRSLLQFVNNEGWAAGRTNGWILTATFFFDAWLLGIMLQRMGYGCMTVGIRIRAALCNAVCKKCFNMATINKDMASDAVSFMAADIGKIFDGCQEIHYLWTAPIEAGAILTILAILVKVYSLPGWGVIMIVMPCQYFFGWKIIQNKVKNSKNTQARGGMIQEILPAMKLVKYYAWEQFFEQEITKIRKEEMKLHWKNANIKTINITMVFGTPPVAACVIFAAYELMVGRLAATLAFTSLSLFNILRFPLVVLPKALRALSEALASISRIEEFMLQHVPTDAEGISRSSRVGVKISNAQFKHHGKDNFTLNVPEFSVRSGELVAVVGRVGAGKSSLFHAILGNMAPVAGAAETGGKVSFVPQNPWCQNLTLRDNICFGLPMDEERYSRVIHDCALELDLQILPKGDQSKAGLRGINLSGGQRQRLNLARAAYFNGDLVLLDNALSAVDHHTAHHIFKNLLKDSMSDKAIVLITHQVEFLPECDKVAIMDEGNMIYFGPWNARAQQLLSKVLPTSHLLAAAGGAEEKKEAPKKKPSGASSSGLSLSATNIKDQMGKKKDRPTTSLTLGQASRTYIKFGRLGLHILGFTSLVWFLIAQTSRQISDYWIRQWTGDTMFWYRLGRAPFFSAPGQAYVFIYGMLTLAFLVFMIFRGHNFHMCALGGAQTMQKRMLHNVLYAPLGFFLQNPVGDMLVAFTKDQDILDENLMDTLHYLGIYGLIMLSTIITVSVTIPHFAAFGGTLFIVTIIMLRYYLPAATTLKKQRAETAGDLVGLVAETLEGLPIITAFNQNKYFVATAANKIDEHHRALFNAESLNLWLAFYCDLYGAILVLAVCIFAVVMRDILGPAAVGLAFSNTIQMLVFYTWSVRFTADAISMMSSTEKVGWLATKTPLEGDALYNADGPSKDAGDACKQIVKVAAGENGGAPAGWPRRGTVEFDNVWMKYLPSAPYALKGVSFRLNHADKAGVVGRTGSGKSTLLLALYRMFELDKGTIKVDGVDVASLALRKLRTSLSIIPQEPVVFSGTVRTNLDPFNELSDTAMWEVIKKAGLEGQVRGAGGLDGKVDGTGGQAWSLGQQQLVCLCRAALRNVPVLCLDEATAAMDPHTEQEVQAVIKRVFQDRTTLTIAHRLDTVIESDQVLVMEAGVLKEMAPPSVLLGDRESMFSKLVDKQSPEAAAGLRQMAAAYFATRQGR</sequence>
<comment type="similarity">
    <text evidence="2">Belongs to the ABC transporter superfamily. ABCC family. Conjugate transporter (TC 3.A.1.208) subfamily.</text>
</comment>
<feature type="transmembrane region" description="Helical" evidence="11">
    <location>
        <begin position="226"/>
        <end position="246"/>
    </location>
</feature>
<dbReference type="Proteomes" id="UP000256970">
    <property type="component" value="Unassembled WGS sequence"/>
</dbReference>
<dbReference type="STRING" id="3088.A0A383WLU0"/>
<evidence type="ECO:0000256" key="4">
    <source>
        <dbReference type="ARBA" id="ARBA00022692"/>
    </source>
</evidence>
<dbReference type="GO" id="GO:0005524">
    <property type="term" value="F:ATP binding"/>
    <property type="evidence" value="ECO:0007669"/>
    <property type="project" value="UniProtKB-KW"/>
</dbReference>
<name>A0A383WLU0_TETOB</name>
<dbReference type="CDD" id="cd18580">
    <property type="entry name" value="ABC_6TM_ABCC_D2"/>
    <property type="match status" value="1"/>
</dbReference>
<feature type="transmembrane region" description="Helical" evidence="11">
    <location>
        <begin position="82"/>
        <end position="104"/>
    </location>
</feature>
<keyword evidence="9 11" id="KW-0472">Membrane</keyword>
<feature type="transmembrane region" description="Helical" evidence="11">
    <location>
        <begin position="678"/>
        <end position="696"/>
    </location>
</feature>
<dbReference type="InterPro" id="IPR050173">
    <property type="entry name" value="ABC_transporter_C-like"/>
</dbReference>
<evidence type="ECO:0000313" key="16">
    <source>
        <dbReference type="Proteomes" id="UP000256970"/>
    </source>
</evidence>
<evidence type="ECO:0000256" key="9">
    <source>
        <dbReference type="ARBA" id="ARBA00023136"/>
    </source>
</evidence>
<protein>
    <submittedName>
        <fullName evidence="15">Uncharacterized protein</fullName>
    </submittedName>
</protein>
<dbReference type="PANTHER" id="PTHR24223:SF443">
    <property type="entry name" value="MULTIDRUG-RESISTANCE LIKE PROTEIN 1, ISOFORM I"/>
    <property type="match status" value="1"/>
</dbReference>
<dbReference type="Pfam" id="PF00664">
    <property type="entry name" value="ABC_membrane"/>
    <property type="match status" value="2"/>
</dbReference>
<dbReference type="InterPro" id="IPR003439">
    <property type="entry name" value="ABC_transporter-like_ATP-bd"/>
</dbReference>
<keyword evidence="4 11" id="KW-0812">Transmembrane</keyword>
<feature type="domain" description="ABC transmembrane type-1" evidence="13">
    <location>
        <begin position="688"/>
        <end position="960"/>
    </location>
</feature>
<dbReference type="FunFam" id="3.40.50.300:FF:000997">
    <property type="entry name" value="Multidrug resistance-associated protein 1"/>
    <property type="match status" value="1"/>
</dbReference>
<dbReference type="SUPFAM" id="SSF52540">
    <property type="entry name" value="P-loop containing nucleoside triphosphate hydrolases"/>
    <property type="match status" value="2"/>
</dbReference>
<feature type="transmembrane region" description="Helical" evidence="11">
    <location>
        <begin position="305"/>
        <end position="326"/>
    </location>
</feature>
<evidence type="ECO:0000256" key="2">
    <source>
        <dbReference type="ARBA" id="ARBA00009726"/>
    </source>
</evidence>
<evidence type="ECO:0000256" key="7">
    <source>
        <dbReference type="ARBA" id="ARBA00022840"/>
    </source>
</evidence>
<dbReference type="SMART" id="SM00382">
    <property type="entry name" value="AAA"/>
    <property type="match status" value="2"/>
</dbReference>
<evidence type="ECO:0000256" key="8">
    <source>
        <dbReference type="ARBA" id="ARBA00022989"/>
    </source>
</evidence>
<evidence type="ECO:0000256" key="10">
    <source>
        <dbReference type="SAM" id="MobiDB-lite"/>
    </source>
</evidence>
<feature type="domain" description="ABC transmembrane type-1" evidence="13">
    <location>
        <begin position="84"/>
        <end position="364"/>
    </location>
</feature>
<dbReference type="FunFam" id="3.40.50.300:FF:000163">
    <property type="entry name" value="Multidrug resistance-associated protein member 4"/>
    <property type="match status" value="1"/>
</dbReference>
<dbReference type="InterPro" id="IPR036640">
    <property type="entry name" value="ABC1_TM_sf"/>
</dbReference>
<dbReference type="Gene3D" id="3.40.50.300">
    <property type="entry name" value="P-loop containing nucleotide triphosphate hydrolases"/>
    <property type="match status" value="2"/>
</dbReference>
<feature type="transmembrane region" description="Helical" evidence="11">
    <location>
        <begin position="124"/>
        <end position="141"/>
    </location>
</feature>
<keyword evidence="3" id="KW-0813">Transport</keyword>
<evidence type="ECO:0000259" key="13">
    <source>
        <dbReference type="PROSITE" id="PS50929"/>
    </source>
</evidence>
<keyword evidence="7" id="KW-0067">ATP-binding</keyword>
<dbReference type="InterPro" id="IPR044746">
    <property type="entry name" value="ABCC_6TM_D1"/>
</dbReference>
<dbReference type="InterPro" id="IPR044726">
    <property type="entry name" value="ABCC_6TM_D2"/>
</dbReference>
<feature type="transmembrane region" description="Helical" evidence="11">
    <location>
        <begin position="201"/>
        <end position="220"/>
    </location>
</feature>
<dbReference type="EMBL" id="FNXT01001320">
    <property type="protein sequence ID" value="SZX78415.1"/>
    <property type="molecule type" value="Genomic_DNA"/>
</dbReference>
<dbReference type="PROSITE" id="PS50929">
    <property type="entry name" value="ABC_TM1F"/>
    <property type="match status" value="2"/>
</dbReference>
<feature type="transmembrane region" description="Helical" evidence="11">
    <location>
        <begin position="332"/>
        <end position="355"/>
    </location>
</feature>
<dbReference type="CDD" id="cd03244">
    <property type="entry name" value="ABCC_MRP_domain2"/>
    <property type="match status" value="1"/>
</dbReference>
<keyword evidence="6" id="KW-0547">Nucleotide-binding</keyword>
<evidence type="ECO:0000256" key="5">
    <source>
        <dbReference type="ARBA" id="ARBA00022737"/>
    </source>
</evidence>
<dbReference type="CDD" id="cd03250">
    <property type="entry name" value="ABCC_MRP_domain1"/>
    <property type="match status" value="1"/>
</dbReference>
<feature type="domain" description="ABC transporter" evidence="12">
    <location>
        <begin position="395"/>
        <end position="617"/>
    </location>
</feature>
<feature type="transmembrane region" description="Helical" evidence="11">
    <location>
        <begin position="834"/>
        <end position="853"/>
    </location>
</feature>
<feature type="transmembrane region" description="Helical" evidence="11">
    <location>
        <begin position="809"/>
        <end position="827"/>
    </location>
</feature>
<dbReference type="SUPFAM" id="SSF90123">
    <property type="entry name" value="ABC transporter transmembrane region"/>
    <property type="match status" value="2"/>
</dbReference>
<evidence type="ECO:0000256" key="3">
    <source>
        <dbReference type="ARBA" id="ARBA00022448"/>
    </source>
</evidence>
<feature type="domain" description="ABC transporter" evidence="12">
    <location>
        <begin position="1035"/>
        <end position="1269"/>
    </location>
</feature>
<dbReference type="Gene3D" id="1.20.1560.10">
    <property type="entry name" value="ABC transporter type 1, transmembrane domain"/>
    <property type="match status" value="2"/>
</dbReference>
<keyword evidence="16" id="KW-1185">Reference proteome</keyword>
<gene>
    <name evidence="15" type="ORF">BQ4739_LOCUS18699</name>
    <name evidence="14" type="ORF">BQ4739_LOCUS9287</name>
</gene>
<evidence type="ECO:0000256" key="11">
    <source>
        <dbReference type="SAM" id="Phobius"/>
    </source>
</evidence>
<dbReference type="GO" id="GO:0005774">
    <property type="term" value="C:vacuolar membrane"/>
    <property type="evidence" value="ECO:0007669"/>
    <property type="project" value="UniProtKB-SubCell"/>
</dbReference>
<dbReference type="PROSITE" id="PS50893">
    <property type="entry name" value="ABC_TRANSPORTER_2"/>
    <property type="match status" value="2"/>
</dbReference>
<dbReference type="CDD" id="cd18579">
    <property type="entry name" value="ABC_6TM_ABCC_D1"/>
    <property type="match status" value="1"/>
</dbReference>
<evidence type="ECO:0000259" key="12">
    <source>
        <dbReference type="PROSITE" id="PS50893"/>
    </source>
</evidence>
<dbReference type="Pfam" id="PF00005">
    <property type="entry name" value="ABC_tran"/>
    <property type="match status" value="2"/>
</dbReference>
<dbReference type="InterPro" id="IPR027417">
    <property type="entry name" value="P-loop_NTPase"/>
</dbReference>
<feature type="transmembrane region" description="Helical" evidence="11">
    <location>
        <begin position="771"/>
        <end position="789"/>
    </location>
</feature>
<dbReference type="GO" id="GO:0140359">
    <property type="term" value="F:ABC-type transporter activity"/>
    <property type="evidence" value="ECO:0007669"/>
    <property type="project" value="InterPro"/>
</dbReference>
<evidence type="ECO:0000313" key="15">
    <source>
        <dbReference type="EMBL" id="SZX78415.1"/>
    </source>
</evidence>
<feature type="transmembrane region" description="Helical" evidence="11">
    <location>
        <begin position="947"/>
        <end position="965"/>
    </location>
</feature>
<dbReference type="InterPro" id="IPR011527">
    <property type="entry name" value="ABC1_TM_dom"/>
</dbReference>
<accession>A0A383WLU0</accession>